<evidence type="ECO:0000256" key="11">
    <source>
        <dbReference type="ARBA" id="ARBA00023214"/>
    </source>
</evidence>
<dbReference type="CDD" id="cd19049">
    <property type="entry name" value="LGIC_TM_anion"/>
    <property type="match status" value="1"/>
</dbReference>
<dbReference type="GO" id="GO:0004888">
    <property type="term" value="F:transmembrane signaling receptor activity"/>
    <property type="evidence" value="ECO:0007669"/>
    <property type="project" value="InterPro"/>
</dbReference>
<proteinExistence type="inferred from homology"/>
<keyword evidence="7 15" id="KW-0406">Ion transport</keyword>
<dbReference type="GO" id="GO:0005254">
    <property type="term" value="F:chloride channel activity"/>
    <property type="evidence" value="ECO:0007669"/>
    <property type="project" value="UniProtKB-ARBA"/>
</dbReference>
<dbReference type="InterPro" id="IPR006202">
    <property type="entry name" value="Neur_chan_lig-bd"/>
</dbReference>
<dbReference type="InterPro" id="IPR036719">
    <property type="entry name" value="Neuro-gated_channel_TM_sf"/>
</dbReference>
<feature type="non-terminal residue" evidence="19">
    <location>
        <position position="1"/>
    </location>
</feature>
<evidence type="ECO:0000259" key="17">
    <source>
        <dbReference type="Pfam" id="PF02931"/>
    </source>
</evidence>
<dbReference type="InterPro" id="IPR018000">
    <property type="entry name" value="Neurotransmitter_ion_chnl_CS"/>
</dbReference>
<keyword evidence="13 15" id="KW-0407">Ion channel</keyword>
<reference evidence="19" key="1">
    <citation type="submission" date="2013-05" db="EMBL/GenBank/DDBJ databases">
        <authorList>
            <person name="Yim A.K.Y."/>
            <person name="Chan T.F."/>
            <person name="Ji K.M."/>
            <person name="Liu X.Y."/>
            <person name="Zhou J.W."/>
            <person name="Li R.Q."/>
            <person name="Yang K.Y."/>
            <person name="Li J."/>
            <person name="Li M."/>
            <person name="Law P.T.W."/>
            <person name="Wu Y.L."/>
            <person name="Cai Z.L."/>
            <person name="Qin H."/>
            <person name="Bao Y."/>
            <person name="Leung R.K.K."/>
            <person name="Ng P.K.S."/>
            <person name="Zou J."/>
            <person name="Zhong X.J."/>
            <person name="Ran P.X."/>
            <person name="Zhong N.S."/>
            <person name="Liu Z.G."/>
            <person name="Tsui S.K.W."/>
        </authorList>
    </citation>
    <scope>NUCLEOTIDE SEQUENCE</scope>
    <source>
        <strain evidence="19">Derf</strain>
        <tissue evidence="19">Whole organism</tissue>
    </source>
</reference>
<dbReference type="GO" id="GO:0005230">
    <property type="term" value="F:extracellular ligand-gated monoatomic ion channel activity"/>
    <property type="evidence" value="ECO:0007669"/>
    <property type="project" value="InterPro"/>
</dbReference>
<evidence type="ECO:0000256" key="3">
    <source>
        <dbReference type="ARBA" id="ARBA00022692"/>
    </source>
</evidence>
<dbReference type="Gene3D" id="1.20.58.390">
    <property type="entry name" value="Neurotransmitter-gated ion-channel transmembrane domain"/>
    <property type="match status" value="2"/>
</dbReference>
<feature type="domain" description="Neurotransmitter-gated ion-channel transmembrane" evidence="18">
    <location>
        <begin position="326"/>
        <end position="408"/>
    </location>
</feature>
<comment type="caution">
    <text evidence="19">The sequence shown here is derived from an EMBL/GenBank/DDBJ whole genome shotgun (WGS) entry which is preliminary data.</text>
</comment>
<feature type="compositionally biased region" description="Basic residues" evidence="16">
    <location>
        <begin position="466"/>
        <end position="481"/>
    </location>
</feature>
<evidence type="ECO:0000256" key="14">
    <source>
        <dbReference type="ARBA" id="ARBA00034104"/>
    </source>
</evidence>
<dbReference type="Pfam" id="PF02932">
    <property type="entry name" value="Neur_chan_memb"/>
    <property type="match status" value="1"/>
</dbReference>
<feature type="region of interest" description="Disordered" evidence="16">
    <location>
        <begin position="74"/>
        <end position="107"/>
    </location>
</feature>
<dbReference type="PROSITE" id="PS00236">
    <property type="entry name" value="NEUROTR_ION_CHANNEL"/>
    <property type="match status" value="1"/>
</dbReference>
<dbReference type="InterPro" id="IPR006201">
    <property type="entry name" value="Neur_channel"/>
</dbReference>
<keyword evidence="10" id="KW-0325">Glycoprotein</keyword>
<feature type="transmembrane region" description="Helical" evidence="15">
    <location>
        <begin position="753"/>
        <end position="771"/>
    </location>
</feature>
<dbReference type="InterPro" id="IPR006029">
    <property type="entry name" value="Neurotrans-gated_channel_TM"/>
</dbReference>
<dbReference type="GO" id="GO:0099095">
    <property type="term" value="F:ligand-gated monoatomic anion channel activity"/>
    <property type="evidence" value="ECO:0007669"/>
    <property type="project" value="UniProtKB-ARBA"/>
</dbReference>
<name>A0A922HYK5_DERFA</name>
<evidence type="ECO:0000256" key="8">
    <source>
        <dbReference type="ARBA" id="ARBA00023136"/>
    </source>
</evidence>
<dbReference type="PANTHER" id="PTHR18945">
    <property type="entry name" value="NEUROTRANSMITTER GATED ION CHANNEL"/>
    <property type="match status" value="1"/>
</dbReference>
<dbReference type="SUPFAM" id="SSF90112">
    <property type="entry name" value="Neurotransmitter-gated ion-channel transmembrane pore"/>
    <property type="match status" value="1"/>
</dbReference>
<evidence type="ECO:0000256" key="13">
    <source>
        <dbReference type="ARBA" id="ARBA00023303"/>
    </source>
</evidence>
<keyword evidence="20" id="KW-1185">Reference proteome</keyword>
<feature type="compositionally biased region" description="Basic and acidic residues" evidence="16">
    <location>
        <begin position="671"/>
        <end position="680"/>
    </location>
</feature>
<keyword evidence="8 15" id="KW-0472">Membrane</keyword>
<keyword evidence="4" id="KW-0732">Signal</keyword>
<evidence type="ECO:0000256" key="2">
    <source>
        <dbReference type="ARBA" id="ARBA00022475"/>
    </source>
</evidence>
<keyword evidence="11" id="KW-0868">Chloride</keyword>
<evidence type="ECO:0000256" key="10">
    <source>
        <dbReference type="ARBA" id="ARBA00023180"/>
    </source>
</evidence>
<dbReference type="AlphaFoldDB" id="A0A922HYK5"/>
<dbReference type="NCBIfam" id="TIGR00860">
    <property type="entry name" value="LIC"/>
    <property type="match status" value="1"/>
</dbReference>
<comment type="subcellular location">
    <subcellularLocation>
        <location evidence="14">Postsynaptic cell membrane</location>
        <topology evidence="14">Multi-pass membrane protein</topology>
    </subcellularLocation>
</comment>
<comment type="caution">
    <text evidence="15">Lacks conserved residue(s) required for the propagation of feature annotation.</text>
</comment>
<feature type="region of interest" description="Disordered" evidence="16">
    <location>
        <begin position="466"/>
        <end position="490"/>
    </location>
</feature>
<evidence type="ECO:0000256" key="6">
    <source>
        <dbReference type="ARBA" id="ARBA00023018"/>
    </source>
</evidence>
<evidence type="ECO:0000256" key="16">
    <source>
        <dbReference type="SAM" id="MobiDB-lite"/>
    </source>
</evidence>
<dbReference type="Pfam" id="PF02931">
    <property type="entry name" value="Neur_chan_LBD"/>
    <property type="match status" value="1"/>
</dbReference>
<evidence type="ECO:0000256" key="15">
    <source>
        <dbReference type="RuleBase" id="RU000687"/>
    </source>
</evidence>
<evidence type="ECO:0000256" key="4">
    <source>
        <dbReference type="ARBA" id="ARBA00022729"/>
    </source>
</evidence>
<dbReference type="InterPro" id="IPR036734">
    <property type="entry name" value="Neur_chan_lig-bd_sf"/>
</dbReference>
<keyword evidence="9" id="KW-1015">Disulfide bond</keyword>
<feature type="non-terminal residue" evidence="19">
    <location>
        <position position="783"/>
    </location>
</feature>
<keyword evidence="3 15" id="KW-0812">Transmembrane</keyword>
<dbReference type="Proteomes" id="UP000790347">
    <property type="component" value="Unassembled WGS sequence"/>
</dbReference>
<feature type="compositionally biased region" description="Low complexity" evidence="16">
    <location>
        <begin position="89"/>
        <end position="100"/>
    </location>
</feature>
<evidence type="ECO:0000256" key="9">
    <source>
        <dbReference type="ARBA" id="ARBA00023157"/>
    </source>
</evidence>
<dbReference type="PRINTS" id="PR00253">
    <property type="entry name" value="GABAARECEPTR"/>
</dbReference>
<evidence type="ECO:0000259" key="18">
    <source>
        <dbReference type="Pfam" id="PF02932"/>
    </source>
</evidence>
<dbReference type="GO" id="GO:0045211">
    <property type="term" value="C:postsynaptic membrane"/>
    <property type="evidence" value="ECO:0007669"/>
    <property type="project" value="UniProtKB-SubCell"/>
</dbReference>
<dbReference type="FunFam" id="2.70.170.10:FF:000003">
    <property type="entry name" value="Putative gamma-aminobutyric acid receptor subunit gamma-2"/>
    <property type="match status" value="1"/>
</dbReference>
<feature type="region of interest" description="Disordered" evidence="16">
    <location>
        <begin position="662"/>
        <end position="685"/>
    </location>
</feature>
<reference evidence="19" key="2">
    <citation type="journal article" date="2022" name="Res Sq">
        <title>Comparative Genomics Reveals Insights into the Divergent Evolution of Astigmatic Mites and Household Pest Adaptations.</title>
        <authorList>
            <person name="Xiong Q."/>
            <person name="Wan A.T.-Y."/>
            <person name="Liu X.-Y."/>
            <person name="Fung C.S.-H."/>
            <person name="Xiao X."/>
            <person name="Malainual N."/>
            <person name="Hou J."/>
            <person name="Wang L."/>
            <person name="Wang M."/>
            <person name="Yang K."/>
            <person name="Cui Y."/>
            <person name="Leung E."/>
            <person name="Nong W."/>
            <person name="Shin S.-K."/>
            <person name="Au S."/>
            <person name="Jeong K.Y."/>
            <person name="Chew F.T."/>
            <person name="Hui J."/>
            <person name="Leung T.F."/>
            <person name="Tungtrongchitr A."/>
            <person name="Zhong N."/>
            <person name="Liu Z."/>
            <person name="Tsui S."/>
        </authorList>
    </citation>
    <scope>NUCLEOTIDE SEQUENCE</scope>
    <source>
        <strain evidence="19">Derf</strain>
        <tissue evidence="19">Whole organism</tissue>
    </source>
</reference>
<feature type="domain" description="Neurotransmitter-gated ion-channel ligand-binding" evidence="17">
    <location>
        <begin position="118"/>
        <end position="318"/>
    </location>
</feature>
<evidence type="ECO:0000256" key="12">
    <source>
        <dbReference type="ARBA" id="ARBA00023257"/>
    </source>
</evidence>
<dbReference type="InterPro" id="IPR006028">
    <property type="entry name" value="GABAA/Glycine_rcpt"/>
</dbReference>
<feature type="transmembrane region" description="Helical" evidence="15">
    <location>
        <begin position="319"/>
        <end position="343"/>
    </location>
</feature>
<feature type="transmembrane region" description="Helical" evidence="15">
    <location>
        <begin position="384"/>
        <end position="406"/>
    </location>
</feature>
<evidence type="ECO:0000256" key="1">
    <source>
        <dbReference type="ARBA" id="ARBA00022448"/>
    </source>
</evidence>
<comment type="similarity">
    <text evidence="15">Belongs to the ligand-gated ion channel (TC 1.A.9) family.</text>
</comment>
<dbReference type="SUPFAM" id="SSF63712">
    <property type="entry name" value="Nicotinic receptor ligand binding domain-like"/>
    <property type="match status" value="1"/>
</dbReference>
<evidence type="ECO:0000313" key="19">
    <source>
        <dbReference type="EMBL" id="KAH9516921.1"/>
    </source>
</evidence>
<dbReference type="EMBL" id="ASGP02000003">
    <property type="protein sequence ID" value="KAH9516921.1"/>
    <property type="molecule type" value="Genomic_DNA"/>
</dbReference>
<dbReference type="PRINTS" id="PR00252">
    <property type="entry name" value="NRIONCHANNEL"/>
</dbReference>
<dbReference type="Gene3D" id="2.70.170.10">
    <property type="entry name" value="Neurotransmitter-gated ion-channel ligand-binding domain"/>
    <property type="match status" value="1"/>
</dbReference>
<keyword evidence="5 15" id="KW-1133">Transmembrane helix</keyword>
<keyword evidence="2" id="KW-1003">Cell membrane</keyword>
<dbReference type="InterPro" id="IPR038050">
    <property type="entry name" value="Neuro_actylchol_rec"/>
</dbReference>
<keyword evidence="19" id="KW-0675">Receptor</keyword>
<gene>
    <name evidence="19" type="primary">GABRA4_2</name>
    <name evidence="19" type="ORF">DERF_007634</name>
</gene>
<keyword evidence="1 15" id="KW-0813">Transport</keyword>
<organism evidence="19 20">
    <name type="scientific">Dermatophagoides farinae</name>
    <name type="common">American house dust mite</name>
    <dbReference type="NCBI Taxonomy" id="6954"/>
    <lineage>
        <taxon>Eukaryota</taxon>
        <taxon>Metazoa</taxon>
        <taxon>Ecdysozoa</taxon>
        <taxon>Arthropoda</taxon>
        <taxon>Chelicerata</taxon>
        <taxon>Arachnida</taxon>
        <taxon>Acari</taxon>
        <taxon>Acariformes</taxon>
        <taxon>Sarcoptiformes</taxon>
        <taxon>Astigmata</taxon>
        <taxon>Psoroptidia</taxon>
        <taxon>Analgoidea</taxon>
        <taxon>Pyroglyphidae</taxon>
        <taxon>Dermatophagoidinae</taxon>
        <taxon>Dermatophagoides</taxon>
    </lineage>
</organism>
<accession>A0A922HYK5</accession>
<evidence type="ECO:0000313" key="20">
    <source>
        <dbReference type="Proteomes" id="UP000790347"/>
    </source>
</evidence>
<evidence type="ECO:0000256" key="5">
    <source>
        <dbReference type="ARBA" id="ARBA00022989"/>
    </source>
</evidence>
<sequence length="783" mass="91662">IIYSISHLDNVVDDQNYNVSSSSSSSSWIINQNHSIIISTTTTTLSPINRLDNHKMMHDSKILPRSKRFIQRMPKTPKLQTHQTHHSKSSSSSSSMMTTSNDEQSEFDNEKFGNISMVLAKLLDHYDHNQRPDYGGPPAVITTNLEIRSMGPISELDMEYSLDCYFRQKWQDERLRFTGNADFLSLNIKMLDKIWKPDTYFHTGKASHLHMITTPNKFLRIFKDGLVLYSMRLTIKSLCPMDLHSFPMDKQSCPLILGNGFPSDQLVYSWDKKPVTFNQKDFTLSQFDIVKTIYRNGTFLFKRGNHSMLQVNFNLRRHVGYFLIQIYVPCSLIVVLSWVSFWINREATSDRVGLGVTAVLTLSTFGLDSRSDLPRVSYATALDWYTVMCFLFVVFTLLEFAGVHYFTKVGTGEVPVIEIDDDWVKSSDDSDTNDDDDDDNYDVDKNVDEIIDHGFNEKFQRSYRQRLPRRRRQRRRLRRKPIITSGQNYRSRRMVQQRQDWLNNNKRHIDHSLSMDASHFKPYVRMSKSYQLDHHYPDIIDQQNELNNQFQNLPHQLENIPDHIESIGSIVHMPHCPRYQQQQTRTQENIDWTSYCSPLFNNGGVRDQNSFSLKLNSSWPSLGLNNQNLRPNELFENYSTEFLNHRYGDNFSEKMIALNNNGDDDDDDIADSQHNDHGDDGGSNIDSNSIESDSLSFWLWTRIIHPFSQCCIQFWYCFTANEQFKKEMIKRRTKAQEMCAVNSVSMIDKVSRILFPFVFFILNMAYWTFYINERNSDFIQWEQ</sequence>
<keyword evidence="6" id="KW-0770">Synapse</keyword>
<protein>
    <submittedName>
        <fullName evidence="19">Gamma-aminobutyric acid receptor subunit alpha-4</fullName>
    </submittedName>
</protein>
<evidence type="ECO:0000256" key="7">
    <source>
        <dbReference type="ARBA" id="ARBA00023065"/>
    </source>
</evidence>
<keyword evidence="12" id="KW-0628">Postsynaptic cell membrane</keyword>